<dbReference type="Proteomes" id="UP000199481">
    <property type="component" value="Unassembled WGS sequence"/>
</dbReference>
<name>A0A1H0YKJ2_9LACT</name>
<accession>A0A1H0YKJ2</accession>
<proteinExistence type="predicted"/>
<organism evidence="2 3">
    <name type="scientific">Carnobacterium viridans</name>
    <dbReference type="NCBI Taxonomy" id="174587"/>
    <lineage>
        <taxon>Bacteria</taxon>
        <taxon>Bacillati</taxon>
        <taxon>Bacillota</taxon>
        <taxon>Bacilli</taxon>
        <taxon>Lactobacillales</taxon>
        <taxon>Carnobacteriaceae</taxon>
        <taxon>Carnobacterium</taxon>
    </lineage>
</organism>
<feature type="transmembrane region" description="Helical" evidence="1">
    <location>
        <begin position="9"/>
        <end position="25"/>
    </location>
</feature>
<reference evidence="3" key="1">
    <citation type="submission" date="2016-10" db="EMBL/GenBank/DDBJ databases">
        <authorList>
            <person name="Varghese N."/>
            <person name="Submissions S."/>
        </authorList>
    </citation>
    <scope>NUCLEOTIDE SEQUENCE [LARGE SCALE GENOMIC DNA]</scope>
    <source>
        <strain evidence="3">MPL-11</strain>
    </source>
</reference>
<evidence type="ECO:0000256" key="1">
    <source>
        <dbReference type="SAM" id="Phobius"/>
    </source>
</evidence>
<keyword evidence="1" id="KW-1133">Transmembrane helix</keyword>
<dbReference type="EMBL" id="FNJW01000008">
    <property type="protein sequence ID" value="SDQ15540.1"/>
    <property type="molecule type" value="Genomic_DNA"/>
</dbReference>
<keyword evidence="1" id="KW-0472">Membrane</keyword>
<evidence type="ECO:0000313" key="2">
    <source>
        <dbReference type="EMBL" id="SDQ15540.1"/>
    </source>
</evidence>
<dbReference type="AlphaFoldDB" id="A0A1H0YKJ2"/>
<evidence type="ECO:0000313" key="3">
    <source>
        <dbReference type="Proteomes" id="UP000199481"/>
    </source>
</evidence>
<sequence>MKNYKRKSILLVGINLAVIFGFILYPKDINGNPLILLLVIAINSYDLATLKEPLSKPYLFSRYIFILLLFIGLLLSVINR</sequence>
<protein>
    <submittedName>
        <fullName evidence="2">Uncharacterized protein</fullName>
    </submittedName>
</protein>
<keyword evidence="3" id="KW-1185">Reference proteome</keyword>
<keyword evidence="1" id="KW-0812">Transmembrane</keyword>
<gene>
    <name evidence="2" type="ORF">SAMN04487752_1000</name>
</gene>
<feature type="transmembrane region" description="Helical" evidence="1">
    <location>
        <begin position="60"/>
        <end position="78"/>
    </location>
</feature>